<dbReference type="STRING" id="915059.NH26_14875"/>
<dbReference type="AlphaFoldDB" id="A0A1S1Z2P4"/>
<evidence type="ECO:0000256" key="5">
    <source>
        <dbReference type="ARBA" id="ARBA00023136"/>
    </source>
</evidence>
<feature type="transmembrane region" description="Helical" evidence="6">
    <location>
        <begin position="55"/>
        <end position="79"/>
    </location>
</feature>
<dbReference type="Pfam" id="PF09335">
    <property type="entry name" value="VTT_dom"/>
    <property type="match status" value="1"/>
</dbReference>
<reference evidence="8 9" key="1">
    <citation type="journal article" date="2012" name="Int. J. Syst. Evol. Microbiol.">
        <title>Flammeovirga pacifica sp. nov., isolated from deep-sea sediment.</title>
        <authorList>
            <person name="Xu H."/>
            <person name="Fu Y."/>
            <person name="Yang N."/>
            <person name="Ding Z."/>
            <person name="Lai Q."/>
            <person name="Zeng R."/>
        </authorList>
    </citation>
    <scope>NUCLEOTIDE SEQUENCE [LARGE SCALE GENOMIC DNA]</scope>
    <source>
        <strain evidence="9">DSM 24597 / LMG 26175 / WPAGA1</strain>
    </source>
</reference>
<feature type="transmembrane region" description="Helical" evidence="6">
    <location>
        <begin position="21"/>
        <end position="43"/>
    </location>
</feature>
<comment type="caution">
    <text evidence="8">The sequence shown here is derived from an EMBL/GenBank/DDBJ whole genome shotgun (WGS) entry which is preliminary data.</text>
</comment>
<keyword evidence="9" id="KW-1185">Reference proteome</keyword>
<evidence type="ECO:0000256" key="1">
    <source>
        <dbReference type="ARBA" id="ARBA00004651"/>
    </source>
</evidence>
<evidence type="ECO:0000256" key="4">
    <source>
        <dbReference type="ARBA" id="ARBA00022989"/>
    </source>
</evidence>
<evidence type="ECO:0000256" key="6">
    <source>
        <dbReference type="RuleBase" id="RU366058"/>
    </source>
</evidence>
<evidence type="ECO:0000313" key="9">
    <source>
        <dbReference type="Proteomes" id="UP000179797"/>
    </source>
</evidence>
<protein>
    <recommendedName>
        <fullName evidence="6">TVP38/TMEM64 family membrane protein</fullName>
    </recommendedName>
</protein>
<feature type="transmembrane region" description="Helical" evidence="6">
    <location>
        <begin position="168"/>
        <end position="187"/>
    </location>
</feature>
<proteinExistence type="inferred from homology"/>
<name>A0A1S1Z2P4_FLAPC</name>
<keyword evidence="4 6" id="KW-1133">Transmembrane helix</keyword>
<sequence>MRQQFQAIKQFFRQNASSFSVGGSFSILPLILSSTLLSLAYNYEQEILQFGWQQWVIFYIISCFTMAFAITPTTLIAIISGYFLGWVSLFGLVPSYILAAFFCYRLISWVDHGKFSKSIEKYKIAGAIVSTVHQSPLKIVVFTKISPILPFALSNMLLAWAKTPMTPFLWGSLLGMLPRTVIAVWAGKTLVDISNISEGNPNQTYQQIIIGSLVVLSILGLTMSFKKNIENELKKNHQD</sequence>
<dbReference type="InterPro" id="IPR032816">
    <property type="entry name" value="VTT_dom"/>
</dbReference>
<feature type="transmembrane region" description="Helical" evidence="6">
    <location>
        <begin position="86"/>
        <end position="107"/>
    </location>
</feature>
<dbReference type="PANTHER" id="PTHR12677">
    <property type="entry name" value="GOLGI APPARATUS MEMBRANE PROTEIN TVP38-RELATED"/>
    <property type="match status" value="1"/>
</dbReference>
<feature type="transmembrane region" description="Helical" evidence="6">
    <location>
        <begin position="139"/>
        <end position="161"/>
    </location>
</feature>
<keyword evidence="5 6" id="KW-0472">Membrane</keyword>
<dbReference type="PANTHER" id="PTHR12677:SF59">
    <property type="entry name" value="GOLGI APPARATUS MEMBRANE PROTEIN TVP38-RELATED"/>
    <property type="match status" value="1"/>
</dbReference>
<evidence type="ECO:0000259" key="7">
    <source>
        <dbReference type="Pfam" id="PF09335"/>
    </source>
</evidence>
<feature type="domain" description="VTT" evidence="7">
    <location>
        <begin position="72"/>
        <end position="188"/>
    </location>
</feature>
<evidence type="ECO:0000313" key="8">
    <source>
        <dbReference type="EMBL" id="OHX67540.1"/>
    </source>
</evidence>
<gene>
    <name evidence="8" type="ORF">NH26_14875</name>
</gene>
<dbReference type="Proteomes" id="UP000179797">
    <property type="component" value="Unassembled WGS sequence"/>
</dbReference>
<dbReference type="InterPro" id="IPR015414">
    <property type="entry name" value="TMEM64"/>
</dbReference>
<accession>A0A1S1Z2P4</accession>
<keyword evidence="3 6" id="KW-0812">Transmembrane</keyword>
<organism evidence="8 9">
    <name type="scientific">Flammeovirga pacifica</name>
    <dbReference type="NCBI Taxonomy" id="915059"/>
    <lineage>
        <taxon>Bacteria</taxon>
        <taxon>Pseudomonadati</taxon>
        <taxon>Bacteroidota</taxon>
        <taxon>Cytophagia</taxon>
        <taxon>Cytophagales</taxon>
        <taxon>Flammeovirgaceae</taxon>
        <taxon>Flammeovirga</taxon>
    </lineage>
</organism>
<dbReference type="EMBL" id="JRYR02000001">
    <property type="protein sequence ID" value="OHX67540.1"/>
    <property type="molecule type" value="Genomic_DNA"/>
</dbReference>
<dbReference type="GO" id="GO:0005886">
    <property type="term" value="C:plasma membrane"/>
    <property type="evidence" value="ECO:0007669"/>
    <property type="project" value="UniProtKB-SubCell"/>
</dbReference>
<dbReference type="OrthoDB" id="6194207at2"/>
<feature type="transmembrane region" description="Helical" evidence="6">
    <location>
        <begin position="207"/>
        <end position="225"/>
    </location>
</feature>
<keyword evidence="2 6" id="KW-1003">Cell membrane</keyword>
<evidence type="ECO:0000256" key="2">
    <source>
        <dbReference type="ARBA" id="ARBA00022475"/>
    </source>
</evidence>
<evidence type="ECO:0000256" key="3">
    <source>
        <dbReference type="ARBA" id="ARBA00022692"/>
    </source>
</evidence>
<comment type="subcellular location">
    <subcellularLocation>
        <location evidence="1 6">Cell membrane</location>
        <topology evidence="1 6">Multi-pass membrane protein</topology>
    </subcellularLocation>
</comment>
<comment type="similarity">
    <text evidence="6">Belongs to the TVP38/TMEM64 family.</text>
</comment>
<dbReference type="RefSeq" id="WP_044229281.1">
    <property type="nucleotide sequence ID" value="NZ_JRYR02000001.1"/>
</dbReference>